<dbReference type="Proteomes" id="UP000027195">
    <property type="component" value="Unassembled WGS sequence"/>
</dbReference>
<dbReference type="HOGENOM" id="CLU_1660447_0_0_1"/>
<reference evidence="2" key="1">
    <citation type="journal article" date="2014" name="Proc. Natl. Acad. Sci. U.S.A.">
        <title>Extensive sampling of basidiomycete genomes demonstrates inadequacy of the white-rot/brown-rot paradigm for wood decay fungi.</title>
        <authorList>
            <person name="Riley R."/>
            <person name="Salamov A.A."/>
            <person name="Brown D.W."/>
            <person name="Nagy L.G."/>
            <person name="Floudas D."/>
            <person name="Held B.W."/>
            <person name="Levasseur A."/>
            <person name="Lombard V."/>
            <person name="Morin E."/>
            <person name="Otillar R."/>
            <person name="Lindquist E.A."/>
            <person name="Sun H."/>
            <person name="LaButti K.M."/>
            <person name="Schmutz J."/>
            <person name="Jabbour D."/>
            <person name="Luo H."/>
            <person name="Baker S.E."/>
            <person name="Pisabarro A.G."/>
            <person name="Walton J.D."/>
            <person name="Blanchette R.A."/>
            <person name="Henrissat B."/>
            <person name="Martin F."/>
            <person name="Cullen D."/>
            <person name="Hibbett D.S."/>
            <person name="Grigoriev I.V."/>
        </authorList>
    </citation>
    <scope>NUCLEOTIDE SEQUENCE [LARGE SCALE GENOMIC DNA]</scope>
    <source>
        <strain evidence="2">FD-172 SS1</strain>
    </source>
</reference>
<protein>
    <submittedName>
        <fullName evidence="1">Uncharacterized protein</fullName>
    </submittedName>
</protein>
<gene>
    <name evidence="1" type="ORF">BOTBODRAFT_449873</name>
</gene>
<dbReference type="EMBL" id="KL198056">
    <property type="protein sequence ID" value="KDQ11715.1"/>
    <property type="molecule type" value="Genomic_DNA"/>
</dbReference>
<evidence type="ECO:0000313" key="2">
    <source>
        <dbReference type="Proteomes" id="UP000027195"/>
    </source>
</evidence>
<sequence length="159" mass="17509">MKQRSNDDARTDRKHCSARSRFKSRVPVYELLYSRALFQSSSYIRLLATCGLLISRALVSSRFSGHCLNLHPFGRPSPSVHTPQLGCSPLASLLFSICRRIVRSAASVSGECPPLTAHCRAFFPTHFASPIDNAFSFIVSATCTYCCPYTPTPACSLCI</sequence>
<evidence type="ECO:0000313" key="1">
    <source>
        <dbReference type="EMBL" id="KDQ11715.1"/>
    </source>
</evidence>
<proteinExistence type="predicted"/>
<organism evidence="1 2">
    <name type="scientific">Botryobasidium botryosum (strain FD-172 SS1)</name>
    <dbReference type="NCBI Taxonomy" id="930990"/>
    <lineage>
        <taxon>Eukaryota</taxon>
        <taxon>Fungi</taxon>
        <taxon>Dikarya</taxon>
        <taxon>Basidiomycota</taxon>
        <taxon>Agaricomycotina</taxon>
        <taxon>Agaricomycetes</taxon>
        <taxon>Cantharellales</taxon>
        <taxon>Botryobasidiaceae</taxon>
        <taxon>Botryobasidium</taxon>
    </lineage>
</organism>
<name>A0A067MAI6_BOTB1</name>
<accession>A0A067MAI6</accession>
<dbReference type="InParanoid" id="A0A067MAI6"/>
<dbReference type="AlphaFoldDB" id="A0A067MAI6"/>
<keyword evidence="2" id="KW-1185">Reference proteome</keyword>